<feature type="compositionally biased region" description="Polar residues" evidence="1">
    <location>
        <begin position="876"/>
        <end position="890"/>
    </location>
</feature>
<evidence type="ECO:0000313" key="2">
    <source>
        <dbReference type="EMBL" id="JAS11585.1"/>
    </source>
</evidence>
<reference evidence="2" key="1">
    <citation type="submission" date="2015-12" db="EMBL/GenBank/DDBJ databases">
        <title>De novo transcriptome assembly of four potential Pierce s Disease insect vectors from Arizona vineyards.</title>
        <authorList>
            <person name="Tassone E.E."/>
        </authorList>
    </citation>
    <scope>NUCLEOTIDE SEQUENCE</scope>
</reference>
<feature type="compositionally biased region" description="Basic and acidic residues" evidence="1">
    <location>
        <begin position="907"/>
        <end position="918"/>
    </location>
</feature>
<feature type="compositionally biased region" description="Low complexity" evidence="1">
    <location>
        <begin position="691"/>
        <end position="702"/>
    </location>
</feature>
<feature type="region of interest" description="Disordered" evidence="1">
    <location>
        <begin position="2163"/>
        <end position="2199"/>
    </location>
</feature>
<evidence type="ECO:0000256" key="1">
    <source>
        <dbReference type="SAM" id="MobiDB-lite"/>
    </source>
</evidence>
<feature type="compositionally biased region" description="Low complexity" evidence="1">
    <location>
        <begin position="619"/>
        <end position="641"/>
    </location>
</feature>
<feature type="region of interest" description="Disordered" evidence="1">
    <location>
        <begin position="546"/>
        <end position="931"/>
    </location>
</feature>
<dbReference type="PANTHER" id="PTHR13793:SF160">
    <property type="entry name" value="PHD FINGER PROTEIN RHINOCEROS"/>
    <property type="match status" value="1"/>
</dbReference>
<feature type="compositionally biased region" description="Basic and acidic residues" evidence="1">
    <location>
        <begin position="800"/>
        <end position="816"/>
    </location>
</feature>
<feature type="region of interest" description="Disordered" evidence="1">
    <location>
        <begin position="1792"/>
        <end position="1850"/>
    </location>
</feature>
<feature type="compositionally biased region" description="Basic and acidic residues" evidence="1">
    <location>
        <begin position="646"/>
        <end position="658"/>
    </location>
</feature>
<feature type="compositionally biased region" description="Polar residues" evidence="1">
    <location>
        <begin position="1015"/>
        <end position="1032"/>
    </location>
</feature>
<dbReference type="InterPro" id="IPR050701">
    <property type="entry name" value="Histone_Mod_Regulator"/>
</dbReference>
<feature type="compositionally biased region" description="Basic and acidic residues" evidence="1">
    <location>
        <begin position="1935"/>
        <end position="1952"/>
    </location>
</feature>
<feature type="region of interest" description="Disordered" evidence="1">
    <location>
        <begin position="2317"/>
        <end position="2353"/>
    </location>
</feature>
<feature type="compositionally biased region" description="Basic and acidic residues" evidence="1">
    <location>
        <begin position="835"/>
        <end position="874"/>
    </location>
</feature>
<feature type="compositionally biased region" description="Low complexity" evidence="1">
    <location>
        <begin position="1807"/>
        <end position="1818"/>
    </location>
</feature>
<dbReference type="EMBL" id="GEDC01025713">
    <property type="protein sequence ID" value="JAS11585.1"/>
    <property type="molecule type" value="Transcribed_RNA"/>
</dbReference>
<feature type="region of interest" description="Disordered" evidence="1">
    <location>
        <begin position="1935"/>
        <end position="1964"/>
    </location>
</feature>
<sequence length="2353" mass="263990">MTSEEKNQARAAKLQEIEAEFQKHVSPSDIIHHHDIDHEGILASYNLWVLKRKSRYNKPLLAPRSEDVDILTRQQEQADMEKMRMFVQLRQDLERVRNLCYMVSRREKLSRSFFWMREETFHKQVAVLTDPSHTLSSTELTAVKEANHGPSIYDRLYSHPTAPDLSTHFETLLARIAGIASPTPEDKNKHDLNGLFKTSKIENPYKKTYVNGGLMRRRSLYGSMSSDSDADKRNFNTKIGSDLSSADDKTSKSLLSKLSSVKEKRLIKKKSISKPAVDTSTEDEEDNKLPKSMWESPRSRSLRQIEKEREELKSGPSDDSDDLVLPFKSTNKGEPNKINEIYSSDSESDLSLREDNDGPSDSQQLVMRTKAAMKEFSAGGIQLGKGKKTIQLSVKSSKSDKKDEDFSLHSSFEDESIKDKENLKIVRKKDSIIKDSVASDLIVPQRQAAKKATESIRCSQGKVKVDILDQELKTISPSPPLLLPVSTQAILPPSPQSSSDDKPKLKPKNKDLRFGKHIRDKQSNDIYEFDKETIDGQEILAYVPQRQAAKKAAAHIKSGMNKPMLPENDSELPKPKGLESNKHKPKEPEAKIKKEPECEKTNKIFPNSLDRKIRRTPKSSVSTSSSSSSSSSGSSSTSSSSETDEESSKKPLDKKKLFESTPLQHKVLNRESPEKLTKSTVRNFVSKKADSTSTSSSSSSSESEVDLSNGMKPMPTRRRSSDCNKFKSIESKLYDTHKNYEDSSKELAGKKFKRTPDKKLKTSDGRPELEFQQPPIEREESNSNRSKNQYDHKGKTRSSSSDRFRSTQTKHGDNSRKTSPIPVTTSKSRSRSRTPKGDESFKPTLDRKSEYISKTEQSKQDGRKRKSNDPEKHSSLSRISNDTNESSKSPEGNHYKKKDVKSQHFGIESKKTDKKIDSNYDAQKNIQRSTESEILLTSKLEREISERKAERDAVAKNTSRKSLDKLLLEKRDKLSQSKNDLNEIINNETCKAEFFEDTDKSSSLKEKIQKKKFSDLQNSHKSSLSSENISPNNNKTILQEESANSCHFNKLNQDMEINFNHTNNIMLENNSDILYDTDLSEVHADYSKKMKTIKKSKSREDEFYNADVQYNVNAESTTNYDLRQDQSVLEFNHIASDTETLNALSLNKQGTLDITSHSTDLKSNVNQLNLEKNTNIPCSDFSVIDSDAEPKKISSRTSSLSIPLNQHRSIFSPQPPSKDSAVAELFDFENDILAVDDSVHEDGFGLPRDSEEMRAPPLTFSFGSEFLFKEDSKEDSARETLNLVEKLRLEYAKKSTQSDLPESGLQDEELPNIPSEEINVEQIEDTIETVKTEDTKPPSVENIEENKQQTIECSVNIMKHEIDQTQIELPIDSTEPNLMHSIKDNKTHNIPNYDTSEQYSGYPPCSLSIEVDKVPGREKLDRSNSAQADERWVPPSLPQPLHPYEVLPSPYPEMNNRNKWADSEILPQRHSSSSSASSTSSSSHREDLDTGKRDERDQLLPPPNPNLLPPELVSFHPNLPFPLSDGPPYHPYSEATPFVAPVALFAPPPTQLPFPSPGAGLYPPPFPAPFPGALMPKPPEEPILLQPPCTAAFTSSSHNMALTAAMVSPNPPLTPMMQEPPLTPAPFSEHCAQLPPPLESPIRTEIQNTENYNHQIPPVSSEASIPTSKSIPGKKSPSKPTRTSARFISLQSKSPVKSPAISPRQSDPVVTKNVGRVRESGGKRGSKPGSRGSSRGRGRGRGRGRAQSHQQHHYHQSDQDPNTLHNKLAGTVYDFNFDEECNESLENLRAMRERRRSTDVHERKSSDSSFLSRDSSQSPKFVSPHQNLKSRSNYNADVRDLRPPTPVNDIINSTVEENSVVETVRVETFPDVQPMLPGPVDMRTYNSYESNSSSTMYHNNLIGTFTSKSIAEQQELGMDDIDKHLDSLSENKSVSLEKNRKENDEMLNRDEFNTGSLPTNKETFDDSRNQLKVKIKGPFLDAKYISQAVTTAQPTLPAPGDSANSSSVGSTTGMLGSGTSNLRRMRKKELLHQYCSQDMNMDESASGVVSQLTTAPTTAPPLNRTVITIPKAVASMTTIPTREDYKDVVDANMEKKRRKERIPNSSDMELFDYDDDNDKRRSLGGLSSMTDSVHPFKRRGRQPRVPTQVSSAPKLKIKFGGAMEPSISTEPNNDERKNLRVRPPKKRLSSMPTPTVEELKRESMKYRKLVMADFEEEDKQKSAGSKSTGRRKKRFHDKSEVQVITPAETAPTKLIIRFVKRSDDSTPPPLVVPSVNPSVPPPPLSRTSSDDGSELHVRTSKTTPIRLKLSRCEEGYVMKESSESVSSSAVEPEPPPVKTPPSTLPLSKDCEVR</sequence>
<feature type="compositionally biased region" description="Polar residues" evidence="1">
    <location>
        <begin position="1645"/>
        <end position="1654"/>
    </location>
</feature>
<feature type="region of interest" description="Disordered" evidence="1">
    <location>
        <begin position="268"/>
        <end position="362"/>
    </location>
</feature>
<feature type="region of interest" description="Disordered" evidence="1">
    <location>
        <begin position="475"/>
        <end position="523"/>
    </location>
</feature>
<feature type="compositionally biased region" description="Basic and acidic residues" evidence="1">
    <location>
        <begin position="719"/>
        <end position="769"/>
    </location>
</feature>
<feature type="region of interest" description="Disordered" evidence="1">
    <location>
        <begin position="2258"/>
        <end position="2302"/>
    </location>
</feature>
<protein>
    <submittedName>
        <fullName evidence="2">Uncharacterized protein</fullName>
    </submittedName>
</protein>
<feature type="compositionally biased region" description="Low complexity" evidence="1">
    <location>
        <begin position="1471"/>
        <end position="1482"/>
    </location>
</feature>
<proteinExistence type="predicted"/>
<feature type="region of interest" description="Disordered" evidence="1">
    <location>
        <begin position="1413"/>
        <end position="1450"/>
    </location>
</feature>
<feature type="compositionally biased region" description="Basic and acidic residues" evidence="1">
    <location>
        <begin position="776"/>
        <end position="793"/>
    </location>
</feature>
<dbReference type="GO" id="GO:0006357">
    <property type="term" value="P:regulation of transcription by RNA polymerase II"/>
    <property type="evidence" value="ECO:0007669"/>
    <property type="project" value="TreeGrafter"/>
</dbReference>
<organism evidence="2">
    <name type="scientific">Clastoptera arizonana</name>
    <name type="common">Arizona spittle bug</name>
    <dbReference type="NCBI Taxonomy" id="38151"/>
    <lineage>
        <taxon>Eukaryota</taxon>
        <taxon>Metazoa</taxon>
        <taxon>Ecdysozoa</taxon>
        <taxon>Arthropoda</taxon>
        <taxon>Hexapoda</taxon>
        <taxon>Insecta</taxon>
        <taxon>Pterygota</taxon>
        <taxon>Neoptera</taxon>
        <taxon>Paraneoptera</taxon>
        <taxon>Hemiptera</taxon>
        <taxon>Auchenorrhyncha</taxon>
        <taxon>Cercopoidea</taxon>
        <taxon>Clastopteridae</taxon>
        <taxon>Clastoptera</taxon>
    </lineage>
</organism>
<feature type="compositionally biased region" description="Basic and acidic residues" evidence="1">
    <location>
        <begin position="1413"/>
        <end position="1432"/>
    </location>
</feature>
<feature type="compositionally biased region" description="Basic and acidic residues" evidence="1">
    <location>
        <begin position="303"/>
        <end position="313"/>
    </location>
</feature>
<feature type="region of interest" description="Disordered" evidence="1">
    <location>
        <begin position="1993"/>
        <end position="2019"/>
    </location>
</feature>
<feature type="compositionally biased region" description="Basic residues" evidence="1">
    <location>
        <begin position="2179"/>
        <end position="2188"/>
    </location>
</feature>
<feature type="compositionally biased region" description="Basic residues" evidence="1">
    <location>
        <begin position="1734"/>
        <end position="1754"/>
    </location>
</feature>
<feature type="compositionally biased region" description="Basic and acidic residues" evidence="1">
    <location>
        <begin position="1483"/>
        <end position="1498"/>
    </location>
</feature>
<feature type="compositionally biased region" description="Polar residues" evidence="1">
    <location>
        <begin position="1682"/>
        <end position="1695"/>
    </location>
</feature>
<feature type="compositionally biased region" description="Basic and acidic residues" evidence="1">
    <location>
        <begin position="571"/>
        <end position="602"/>
    </location>
</feature>
<feature type="compositionally biased region" description="Basic and acidic residues" evidence="1">
    <location>
        <begin position="668"/>
        <end position="677"/>
    </location>
</feature>
<feature type="region of interest" description="Disordered" evidence="1">
    <location>
        <begin position="1466"/>
        <end position="1512"/>
    </location>
</feature>
<feature type="compositionally biased region" description="Low complexity" evidence="1">
    <location>
        <begin position="1664"/>
        <end position="1681"/>
    </location>
</feature>
<feature type="region of interest" description="Disordered" evidence="1">
    <location>
        <begin position="1638"/>
        <end position="1766"/>
    </location>
</feature>
<feature type="compositionally biased region" description="Pro residues" evidence="1">
    <location>
        <begin position="2332"/>
        <end position="2343"/>
    </location>
</feature>
<gene>
    <name evidence="2" type="ORF">g.20767</name>
</gene>
<feature type="compositionally biased region" description="Polar residues" evidence="1">
    <location>
        <begin position="920"/>
        <end position="929"/>
    </location>
</feature>
<feature type="compositionally biased region" description="Polar residues" evidence="1">
    <location>
        <begin position="1824"/>
        <end position="1835"/>
    </location>
</feature>
<feature type="compositionally biased region" description="Basic and acidic residues" evidence="1">
    <location>
        <begin position="1796"/>
        <end position="1806"/>
    </location>
</feature>
<feature type="compositionally biased region" description="Low complexity" evidence="1">
    <location>
        <begin position="2005"/>
        <end position="2019"/>
    </location>
</feature>
<dbReference type="PANTHER" id="PTHR13793">
    <property type="entry name" value="PHD FINGER PROTEINS"/>
    <property type="match status" value="1"/>
</dbReference>
<feature type="region of interest" description="Disordered" evidence="1">
    <location>
        <begin position="2121"/>
        <end position="2151"/>
    </location>
</feature>
<feature type="region of interest" description="Disordered" evidence="1">
    <location>
        <begin position="2215"/>
        <end position="2241"/>
    </location>
</feature>
<accession>A0A1B6CDY1</accession>
<feature type="compositionally biased region" description="Basic and acidic residues" evidence="1">
    <location>
        <begin position="499"/>
        <end position="514"/>
    </location>
</feature>
<name>A0A1B6CDY1_9HEMI</name>
<feature type="region of interest" description="Disordered" evidence="1">
    <location>
        <begin position="1010"/>
        <end position="1032"/>
    </location>
</feature>